<protein>
    <submittedName>
        <fullName evidence="1">Leader peptide</fullName>
    </submittedName>
</protein>
<evidence type="ECO:0000313" key="1">
    <source>
        <dbReference type="EMBL" id="XDQ65581.1"/>
    </source>
</evidence>
<dbReference type="RefSeq" id="WP_369262365.1">
    <property type="nucleotide sequence ID" value="NZ_CP163440.1"/>
</dbReference>
<dbReference type="AlphaFoldDB" id="A0AB39SEP3"/>
<proteinExistence type="predicted"/>
<dbReference type="NCBIfam" id="NF042934">
    <property type="entry name" value="cis_reg_atten"/>
    <property type="match status" value="1"/>
</dbReference>
<reference evidence="1" key="1">
    <citation type="submission" date="2024-07" db="EMBL/GenBank/DDBJ databases">
        <authorList>
            <person name="Yu S.T."/>
        </authorList>
    </citation>
    <scope>NUCLEOTIDE SEQUENCE</scope>
    <source>
        <strain evidence="1">R35</strain>
    </source>
</reference>
<accession>A0AB39SEP3</accession>
<sequence length="33" mass="3721">MVMRPSADHPCALVALVERRHVDLCRQSSAICR</sequence>
<name>A0AB39SEP3_9ACTN</name>
<gene>
    <name evidence="1" type="ORF">AB5J50_34685</name>
</gene>
<dbReference type="EMBL" id="CP163440">
    <property type="protein sequence ID" value="XDQ65581.1"/>
    <property type="molecule type" value="Genomic_DNA"/>
</dbReference>
<organism evidence="1">
    <name type="scientific">Streptomyces sp. R35</name>
    <dbReference type="NCBI Taxonomy" id="3238630"/>
    <lineage>
        <taxon>Bacteria</taxon>
        <taxon>Bacillati</taxon>
        <taxon>Actinomycetota</taxon>
        <taxon>Actinomycetes</taxon>
        <taxon>Kitasatosporales</taxon>
        <taxon>Streptomycetaceae</taxon>
        <taxon>Streptomyces</taxon>
    </lineage>
</organism>
<dbReference type="InterPro" id="IPR049979">
    <property type="entry name" value="Cys_resp_CS_actino"/>
</dbReference>